<dbReference type="Pfam" id="PF21948">
    <property type="entry name" value="LplA-B_cat"/>
    <property type="match status" value="1"/>
</dbReference>
<dbReference type="CDD" id="cd16443">
    <property type="entry name" value="LplA"/>
    <property type="match status" value="1"/>
</dbReference>
<dbReference type="Proteomes" id="UP001597119">
    <property type="component" value="Unassembled WGS sequence"/>
</dbReference>
<keyword evidence="3" id="KW-1185">Reference proteome</keyword>
<dbReference type="EMBL" id="JBHUDJ010000008">
    <property type="protein sequence ID" value="MFD1588066.1"/>
    <property type="molecule type" value="Genomic_DNA"/>
</dbReference>
<dbReference type="InterPro" id="IPR045864">
    <property type="entry name" value="aa-tRNA-synth_II/BPL/LPL"/>
</dbReference>
<evidence type="ECO:0000313" key="3">
    <source>
        <dbReference type="Proteomes" id="UP001597119"/>
    </source>
</evidence>
<dbReference type="SUPFAM" id="SSF55681">
    <property type="entry name" value="Class II aaRS and biotin synthetases"/>
    <property type="match status" value="1"/>
</dbReference>
<proteinExistence type="predicted"/>
<dbReference type="PROSITE" id="PS51733">
    <property type="entry name" value="BPL_LPL_CATALYTIC"/>
    <property type="match status" value="1"/>
</dbReference>
<dbReference type="Gene3D" id="3.30.930.10">
    <property type="entry name" value="Bira Bifunctional Protein, Domain 2"/>
    <property type="match status" value="1"/>
</dbReference>
<name>A0ABD6CDE6_9EURY</name>
<organism evidence="2 3">
    <name type="scientific">Halorientalis brevis</name>
    <dbReference type="NCBI Taxonomy" id="1126241"/>
    <lineage>
        <taxon>Archaea</taxon>
        <taxon>Methanobacteriati</taxon>
        <taxon>Methanobacteriota</taxon>
        <taxon>Stenosarchaea group</taxon>
        <taxon>Halobacteria</taxon>
        <taxon>Halobacteriales</taxon>
        <taxon>Haloarculaceae</taxon>
        <taxon>Halorientalis</taxon>
    </lineage>
</organism>
<comment type="caution">
    <text evidence="2">The sequence shown here is derived from an EMBL/GenBank/DDBJ whole genome shotgun (WGS) entry which is preliminary data.</text>
</comment>
<keyword evidence="2" id="KW-0436">Ligase</keyword>
<dbReference type="RefSeq" id="WP_247381890.1">
    <property type="nucleotide sequence ID" value="NZ_JALLGV010000012.1"/>
</dbReference>
<dbReference type="PANTHER" id="PTHR43679:SF2">
    <property type="entry name" value="OCTANOYL-[GCVH]:PROTEIN N-OCTANOYLTRANSFERASE"/>
    <property type="match status" value="1"/>
</dbReference>
<evidence type="ECO:0000259" key="1">
    <source>
        <dbReference type="PROSITE" id="PS51733"/>
    </source>
</evidence>
<dbReference type="AlphaFoldDB" id="A0ABD6CDE6"/>
<sequence length="269" mass="29990">MTDLAAREWRLIREEAWDGPMNMALDEIAAETAADGGPRTVRVYQWEPSTLSLGYRQDPATIDWEYCEREGITVTRRPTGGGAIYHDTRGDISYSIIAPASELPGKLLDAYELLCEPILDAFEGMGVDAGFATEERPKIYQPACYLRELNPAHDVVAGDGRKISGNAQYRQRDSVIQHGSLTYESRPSRHLSVFTADLSPASFRERVTSIREQAGGSRTDAVETLEATLGDWADATTGKWTEDELARARERAQTKYASTDWNRDRVDPV</sequence>
<dbReference type="InterPro" id="IPR050664">
    <property type="entry name" value="Octanoyltrans_LipM/LipL"/>
</dbReference>
<evidence type="ECO:0000313" key="2">
    <source>
        <dbReference type="EMBL" id="MFD1588066.1"/>
    </source>
</evidence>
<accession>A0ABD6CDE6</accession>
<dbReference type="PANTHER" id="PTHR43679">
    <property type="entry name" value="OCTANOYLTRANSFERASE LIPM-RELATED"/>
    <property type="match status" value="1"/>
</dbReference>
<protein>
    <submittedName>
        <fullName evidence="2">Biotin/lipoate A/B protein ligase family protein</fullName>
    </submittedName>
</protein>
<reference evidence="2 3" key="1">
    <citation type="journal article" date="2019" name="Int. J. Syst. Evol. Microbiol.">
        <title>The Global Catalogue of Microorganisms (GCM) 10K type strain sequencing project: providing services to taxonomists for standard genome sequencing and annotation.</title>
        <authorList>
            <consortium name="The Broad Institute Genomics Platform"/>
            <consortium name="The Broad Institute Genome Sequencing Center for Infectious Disease"/>
            <person name="Wu L."/>
            <person name="Ma J."/>
        </authorList>
    </citation>
    <scope>NUCLEOTIDE SEQUENCE [LARGE SCALE GENOMIC DNA]</scope>
    <source>
        <strain evidence="2 3">CGMCC 1.12125</strain>
    </source>
</reference>
<dbReference type="GO" id="GO:0016874">
    <property type="term" value="F:ligase activity"/>
    <property type="evidence" value="ECO:0007669"/>
    <property type="project" value="UniProtKB-KW"/>
</dbReference>
<feature type="domain" description="BPL/LPL catalytic" evidence="1">
    <location>
        <begin position="35"/>
        <end position="237"/>
    </location>
</feature>
<dbReference type="InterPro" id="IPR004143">
    <property type="entry name" value="BPL_LPL_catalytic"/>
</dbReference>
<gene>
    <name evidence="2" type="ORF">ACFR9U_13865</name>
</gene>